<dbReference type="NCBIfam" id="TIGR00121">
    <property type="entry name" value="birA_ligase"/>
    <property type="match status" value="1"/>
</dbReference>
<dbReference type="EMBL" id="SPOF01000046">
    <property type="protein sequence ID" value="TIB09119.1"/>
    <property type="molecule type" value="Genomic_DNA"/>
</dbReference>
<sequence length="649" mass="70741">MNILIYDDQGCSATSIAHLKSQLTRFLSPCYSIQSVSAAVLANEPWEEYTAAVVIPGGRDLPYLHSLRGTLIARLKRYIFNGGRYLGVCAGAYFACKRVEFAVGDESLAIVGDRPLNLIDALAVGPALPNFQYNSERGAHLAEVEVEASTHKHTHTRTQAHDKLLLYLNGGCAFDIGSTSTQDTDTDTSILATYSHNGSVAALQRRYGNGRVVVTGVHPEFSLKCPPASLVAGEQHLQHLELDQLEQARIAHLRTLLNALALHLKPIDEAKPVGLLPMLLVGSSRGLCEWVATVTEGRNNAPPSHPTPVDSGSDEVVIHGSGFNEHVERERIAHTRADVEAGVTNQTKHIYIHALDAFNKLPPHTPKFDTAAYLALLQSVHAGRLLLYGEAVGSTQTLLDRNTRMLRSCPHGFLALASHQLAGRGRGGNAWVSSSGCLQFSLVLRLSGTCGSRVVFVQYLIGLAVVQALRAHDPSLDIALKWPNDIYATRYNSEGAQQPLKIGGILTTSHFIDGQFILIAGAGVNISNSQPTTCINDIASTPFTSELACALIMNRIDEMWGVFEKSESGFGEYLDDYYNAWMHNDQEITLQHTGQKVRIAGLTLDHGYLRTYPDIRCPVTPKSLLYNPIDLQPDGNSFDMLSGLIKVKK</sequence>
<evidence type="ECO:0000256" key="1">
    <source>
        <dbReference type="ARBA" id="ARBA00009934"/>
    </source>
</evidence>
<dbReference type="CDD" id="cd16442">
    <property type="entry name" value="BPL"/>
    <property type="match status" value="1"/>
</dbReference>
<dbReference type="Pfam" id="PF09825">
    <property type="entry name" value="BPL_N"/>
    <property type="match status" value="1"/>
</dbReference>
<dbReference type="PROSITE" id="PS51733">
    <property type="entry name" value="BPL_LPL_CATALYTIC"/>
    <property type="match status" value="1"/>
</dbReference>
<dbReference type="CDD" id="cd03144">
    <property type="entry name" value="GATase1_ScBLP_like"/>
    <property type="match status" value="1"/>
</dbReference>
<dbReference type="SUPFAM" id="SSF55681">
    <property type="entry name" value="Class II aaRS and biotin synthetases"/>
    <property type="match status" value="1"/>
</dbReference>
<dbReference type="AlphaFoldDB" id="A0A4T0HXB0"/>
<evidence type="ECO:0000313" key="4">
    <source>
        <dbReference type="EMBL" id="TIB09119.1"/>
    </source>
</evidence>
<organism evidence="4 5">
    <name type="scientific">Wallemia ichthyophaga</name>
    <dbReference type="NCBI Taxonomy" id="245174"/>
    <lineage>
        <taxon>Eukaryota</taxon>
        <taxon>Fungi</taxon>
        <taxon>Dikarya</taxon>
        <taxon>Basidiomycota</taxon>
        <taxon>Wallemiomycotina</taxon>
        <taxon>Wallemiomycetes</taxon>
        <taxon>Wallemiales</taxon>
        <taxon>Wallemiaceae</taxon>
        <taxon>Wallemia</taxon>
    </lineage>
</organism>
<dbReference type="InterPro" id="IPR019197">
    <property type="entry name" value="Biotin-prot_ligase_N"/>
</dbReference>
<evidence type="ECO:0000313" key="5">
    <source>
        <dbReference type="Proteomes" id="UP000306954"/>
    </source>
</evidence>
<comment type="similarity">
    <text evidence="1">Belongs to the biotin--protein ligase family.</text>
</comment>
<evidence type="ECO:0000256" key="2">
    <source>
        <dbReference type="ARBA" id="ARBA00022598"/>
    </source>
</evidence>
<comment type="caution">
    <text evidence="4">The sequence shown here is derived from an EMBL/GenBank/DDBJ whole genome shotgun (WGS) entry which is preliminary data.</text>
</comment>
<dbReference type="InterPro" id="IPR029062">
    <property type="entry name" value="Class_I_gatase-like"/>
</dbReference>
<feature type="domain" description="BPL/LPL catalytic" evidence="3">
    <location>
        <begin position="370"/>
        <end position="578"/>
    </location>
</feature>
<dbReference type="InterPro" id="IPR045864">
    <property type="entry name" value="aa-tRNA-synth_II/BPL/LPL"/>
</dbReference>
<evidence type="ECO:0000259" key="3">
    <source>
        <dbReference type="PROSITE" id="PS51733"/>
    </source>
</evidence>
<dbReference type="GO" id="GO:0005737">
    <property type="term" value="C:cytoplasm"/>
    <property type="evidence" value="ECO:0007669"/>
    <property type="project" value="TreeGrafter"/>
</dbReference>
<reference evidence="4 5" key="1">
    <citation type="submission" date="2019-03" db="EMBL/GenBank/DDBJ databases">
        <title>Sequencing 23 genomes of Wallemia ichthyophaga.</title>
        <authorList>
            <person name="Gostincar C."/>
        </authorList>
    </citation>
    <scope>NUCLEOTIDE SEQUENCE [LARGE SCALE GENOMIC DNA]</scope>
    <source>
        <strain evidence="4 5">EXF-8621</strain>
    </source>
</reference>
<proteinExistence type="inferred from homology"/>
<dbReference type="InterPro" id="IPR004408">
    <property type="entry name" value="Biotin_CoA_COase_ligase"/>
</dbReference>
<dbReference type="Gene3D" id="3.30.930.10">
    <property type="entry name" value="Bira Bifunctional Protein, Domain 2"/>
    <property type="match status" value="1"/>
</dbReference>
<accession>A0A4T0HXB0</accession>
<name>A0A4T0HXB0_WALIC</name>
<gene>
    <name evidence="4" type="ORF">E3P90_03393</name>
</gene>
<dbReference type="Gene3D" id="3.40.50.880">
    <property type="match status" value="1"/>
</dbReference>
<protein>
    <recommendedName>
        <fullName evidence="3">BPL/LPL catalytic domain-containing protein</fullName>
    </recommendedName>
</protein>
<dbReference type="GO" id="GO:0004077">
    <property type="term" value="F:biotin--[biotin carboxyl-carrier protein] ligase activity"/>
    <property type="evidence" value="ECO:0007669"/>
    <property type="project" value="InterPro"/>
</dbReference>
<dbReference type="Pfam" id="PF03099">
    <property type="entry name" value="BPL_LplA_LipB"/>
    <property type="match status" value="1"/>
</dbReference>
<dbReference type="PANTHER" id="PTHR12835">
    <property type="entry name" value="BIOTIN PROTEIN LIGASE"/>
    <property type="match status" value="1"/>
</dbReference>
<dbReference type="InterPro" id="IPR004143">
    <property type="entry name" value="BPL_LPL_catalytic"/>
</dbReference>
<keyword evidence="2" id="KW-0436">Ligase</keyword>
<dbReference type="Proteomes" id="UP000306954">
    <property type="component" value="Unassembled WGS sequence"/>
</dbReference>
<dbReference type="PANTHER" id="PTHR12835:SF5">
    <property type="entry name" value="BIOTIN--PROTEIN LIGASE"/>
    <property type="match status" value="1"/>
</dbReference>
<dbReference type="SUPFAM" id="SSF52317">
    <property type="entry name" value="Class I glutamine amidotransferase-like"/>
    <property type="match status" value="1"/>
</dbReference>